<keyword evidence="13" id="KW-1185">Reference proteome</keyword>
<dbReference type="GO" id="GO:0008995">
    <property type="term" value="F:ribonuclease E activity"/>
    <property type="evidence" value="ECO:0007669"/>
    <property type="project" value="UniProtKB-EC"/>
</dbReference>
<keyword evidence="8" id="KW-0820">tRNA-binding</keyword>
<comment type="subunit">
    <text evidence="8">Homotetramer formed by a dimer of dimers.</text>
</comment>
<reference evidence="12 13" key="1">
    <citation type="submission" date="2016-10" db="EMBL/GenBank/DDBJ databases">
        <authorList>
            <person name="de Groot N.N."/>
        </authorList>
    </citation>
    <scope>NUCLEOTIDE SEQUENCE [LARGE SCALE GENOMIC DNA]</scope>
    <source>
        <strain evidence="12 13">DSM 3857</strain>
    </source>
</reference>
<dbReference type="GO" id="GO:0019843">
    <property type="term" value="F:rRNA binding"/>
    <property type="evidence" value="ECO:0007669"/>
    <property type="project" value="UniProtKB-KW"/>
</dbReference>
<evidence type="ECO:0000256" key="5">
    <source>
        <dbReference type="ARBA" id="ARBA00022801"/>
    </source>
</evidence>
<accession>A0A1H8FBK8</accession>
<comment type="similarity">
    <text evidence="8">Belongs to the RNase E/G family. RNase E subfamily.</text>
</comment>
<feature type="binding site" evidence="8">
    <location>
        <position position="448"/>
    </location>
    <ligand>
        <name>Mg(2+)</name>
        <dbReference type="ChEBI" id="CHEBI:18420"/>
        <note>catalytic</note>
    </ligand>
</feature>
<comment type="function">
    <text evidence="8">Endoribonuclease that plays a central role in RNA processing and decay. Required for the maturation of 5S and 16S rRNAs and the majority of tRNAs. Also involved in the degradation of most mRNAs.</text>
</comment>
<dbReference type="GO" id="GO:0005737">
    <property type="term" value="C:cytoplasm"/>
    <property type="evidence" value="ECO:0007669"/>
    <property type="project" value="UniProtKB-SubCell"/>
</dbReference>
<feature type="region of interest" description="Disordered" evidence="9">
    <location>
        <begin position="780"/>
        <end position="886"/>
    </location>
</feature>
<organism evidence="12 13">
    <name type="scientific">Gemmobacter aquatilis</name>
    <dbReference type="NCBI Taxonomy" id="933059"/>
    <lineage>
        <taxon>Bacteria</taxon>
        <taxon>Pseudomonadati</taxon>
        <taxon>Pseudomonadota</taxon>
        <taxon>Alphaproteobacteria</taxon>
        <taxon>Rhodobacterales</taxon>
        <taxon>Paracoccaceae</taxon>
        <taxon>Gemmobacter</taxon>
    </lineage>
</organism>
<keyword evidence="6 8" id="KW-0460">Magnesium</keyword>
<evidence type="ECO:0000256" key="6">
    <source>
        <dbReference type="ARBA" id="ARBA00022842"/>
    </source>
</evidence>
<name>A0A1H8FBK8_9RHOB</name>
<dbReference type="STRING" id="933059.SAMN04488103_104109"/>
<comment type="subcellular location">
    <subcellularLocation>
        <location evidence="8">Cytoplasm</location>
    </subcellularLocation>
    <subcellularLocation>
        <location evidence="8">Cell inner membrane</location>
        <topology evidence="8">Peripheral membrane protein</topology>
        <orientation evidence="8">Cytoplasmic side</orientation>
    </subcellularLocation>
</comment>
<feature type="compositionally biased region" description="Acidic residues" evidence="9">
    <location>
        <begin position="658"/>
        <end position="678"/>
    </location>
</feature>
<dbReference type="GO" id="GO:0006364">
    <property type="term" value="P:rRNA processing"/>
    <property type="evidence" value="ECO:0007669"/>
    <property type="project" value="UniProtKB-UniRule"/>
</dbReference>
<evidence type="ECO:0000259" key="10">
    <source>
        <dbReference type="Pfam" id="PF10150"/>
    </source>
</evidence>
<evidence type="ECO:0000259" key="11">
    <source>
        <dbReference type="Pfam" id="PF20833"/>
    </source>
</evidence>
<dbReference type="InterPro" id="IPR004659">
    <property type="entry name" value="RNase_E/G"/>
</dbReference>
<comment type="catalytic activity">
    <reaction evidence="8">
        <text>Endonucleolytic cleavage of single-stranded RNA in A- and U-rich regions.</text>
        <dbReference type="EC" id="3.1.26.12"/>
    </reaction>
</comment>
<dbReference type="GO" id="GO:0008270">
    <property type="term" value="F:zinc ion binding"/>
    <property type="evidence" value="ECO:0007669"/>
    <property type="project" value="UniProtKB-UniRule"/>
</dbReference>
<keyword evidence="8" id="KW-0819">tRNA processing</keyword>
<dbReference type="GO" id="GO:0008033">
    <property type="term" value="P:tRNA processing"/>
    <property type="evidence" value="ECO:0007669"/>
    <property type="project" value="UniProtKB-UniRule"/>
</dbReference>
<dbReference type="AlphaFoldDB" id="A0A1H8FBK8"/>
<dbReference type="InterPro" id="IPR012340">
    <property type="entry name" value="NA-bd_OB-fold"/>
</dbReference>
<dbReference type="InterPro" id="IPR048583">
    <property type="entry name" value="RNase_E_G_thioredoxin-like"/>
</dbReference>
<evidence type="ECO:0000256" key="9">
    <source>
        <dbReference type="SAM" id="MobiDB-lite"/>
    </source>
</evidence>
<feature type="compositionally biased region" description="Gly residues" evidence="9">
    <location>
        <begin position="121"/>
        <end position="133"/>
    </location>
</feature>
<protein>
    <recommendedName>
        <fullName evidence="8">Ribonuclease E</fullName>
        <shortName evidence="8">RNase E</shortName>
        <ecNumber evidence="8">3.1.26.12</ecNumber>
    </recommendedName>
</protein>
<dbReference type="Proteomes" id="UP000198761">
    <property type="component" value="Unassembled WGS sequence"/>
</dbReference>
<dbReference type="Gene3D" id="2.40.50.140">
    <property type="entry name" value="Nucleic acid-binding proteins"/>
    <property type="match status" value="2"/>
</dbReference>
<keyword evidence="2 8" id="KW-0540">Nuclease</keyword>
<keyword evidence="8" id="KW-0699">rRNA-binding</keyword>
<dbReference type="SUPFAM" id="SSF50249">
    <property type="entry name" value="Nucleic acid-binding proteins"/>
    <property type="match status" value="1"/>
</dbReference>
<dbReference type="PANTHER" id="PTHR30001:SF1">
    <property type="entry name" value="RIBONUCLEASE E_G-LIKE PROTEIN, CHLOROPLASTIC"/>
    <property type="match status" value="1"/>
</dbReference>
<feature type="binding site" evidence="8">
    <location>
        <position position="552"/>
    </location>
    <ligand>
        <name>Zn(2+)</name>
        <dbReference type="ChEBI" id="CHEBI:29105"/>
        <note>ligand shared between dimeric partners</note>
    </ligand>
</feature>
<feature type="region of interest" description="Disordered" evidence="9">
    <location>
        <begin position="931"/>
        <end position="976"/>
    </location>
</feature>
<feature type="region of interest" description="Disordered" evidence="9">
    <location>
        <begin position="654"/>
        <end position="756"/>
    </location>
</feature>
<feature type="region of interest" description="Disordered" evidence="9">
    <location>
        <begin position="103"/>
        <end position="142"/>
    </location>
</feature>
<dbReference type="GO" id="GO:0000287">
    <property type="term" value="F:magnesium ion binding"/>
    <property type="evidence" value="ECO:0007669"/>
    <property type="project" value="UniProtKB-UniRule"/>
</dbReference>
<evidence type="ECO:0000256" key="4">
    <source>
        <dbReference type="ARBA" id="ARBA00022759"/>
    </source>
</evidence>
<feature type="compositionally biased region" description="Acidic residues" evidence="9">
    <location>
        <begin position="717"/>
        <end position="742"/>
    </location>
</feature>
<keyword evidence="8" id="KW-0997">Cell inner membrane</keyword>
<feature type="region of interest" description="Required for zinc-mediated homotetramerization and catalytic activity" evidence="8">
    <location>
        <begin position="549"/>
        <end position="552"/>
    </location>
</feature>
<dbReference type="InterPro" id="IPR019307">
    <property type="entry name" value="RNA-bd_AU-1/RNase_E/G"/>
</dbReference>
<evidence type="ECO:0000256" key="7">
    <source>
        <dbReference type="ARBA" id="ARBA00022884"/>
    </source>
</evidence>
<proteinExistence type="inferred from homology"/>
<dbReference type="EMBL" id="FOCE01000004">
    <property type="protein sequence ID" value="SEN28844.1"/>
    <property type="molecule type" value="Genomic_DNA"/>
</dbReference>
<keyword evidence="8" id="KW-0862">Zinc</keyword>
<evidence type="ECO:0000256" key="2">
    <source>
        <dbReference type="ARBA" id="ARBA00022722"/>
    </source>
</evidence>
<dbReference type="HAMAP" id="MF_00970">
    <property type="entry name" value="RNase_E"/>
    <property type="match status" value="1"/>
</dbReference>
<feature type="compositionally biased region" description="Low complexity" evidence="9">
    <location>
        <begin position="811"/>
        <end position="851"/>
    </location>
</feature>
<feature type="compositionally biased region" description="Low complexity" evidence="9">
    <location>
        <begin position="780"/>
        <end position="789"/>
    </location>
</feature>
<keyword evidence="1 8" id="KW-0963">Cytoplasm</keyword>
<feature type="compositionally biased region" description="Basic residues" evidence="9">
    <location>
        <begin position="693"/>
        <end position="707"/>
    </location>
</feature>
<dbReference type="EC" id="3.1.26.12" evidence="8"/>
<keyword evidence="8" id="KW-1003">Cell membrane</keyword>
<keyword evidence="8" id="KW-0698">rRNA processing</keyword>
<dbReference type="PANTHER" id="PTHR30001">
    <property type="entry name" value="RIBONUCLEASE"/>
    <property type="match status" value="1"/>
</dbReference>
<keyword evidence="3 8" id="KW-0479">Metal-binding</keyword>
<feature type="binding site" evidence="8">
    <location>
        <position position="491"/>
    </location>
    <ligand>
        <name>Mg(2+)</name>
        <dbReference type="ChEBI" id="CHEBI:18420"/>
        <note>catalytic</note>
    </ligand>
</feature>
<dbReference type="Pfam" id="PF10150">
    <property type="entry name" value="RNase_E_G"/>
    <property type="match status" value="1"/>
</dbReference>
<dbReference type="GO" id="GO:0000049">
    <property type="term" value="F:tRNA binding"/>
    <property type="evidence" value="ECO:0007669"/>
    <property type="project" value="UniProtKB-KW"/>
</dbReference>
<evidence type="ECO:0000313" key="13">
    <source>
        <dbReference type="Proteomes" id="UP000198761"/>
    </source>
</evidence>
<feature type="compositionally biased region" description="Low complexity" evidence="9">
    <location>
        <begin position="949"/>
        <end position="964"/>
    </location>
</feature>
<dbReference type="GO" id="GO:0009898">
    <property type="term" value="C:cytoplasmic side of plasma membrane"/>
    <property type="evidence" value="ECO:0007669"/>
    <property type="project" value="UniProtKB-UniRule"/>
</dbReference>
<keyword evidence="8" id="KW-0472">Membrane</keyword>
<comment type="cofactor">
    <cofactor evidence="8">
        <name>Zn(2+)</name>
        <dbReference type="ChEBI" id="CHEBI:29105"/>
    </cofactor>
    <text evidence="8">Binds 2 Zn(2+) ions per homotetramer.</text>
</comment>
<keyword evidence="7 8" id="KW-0694">RNA-binding</keyword>
<dbReference type="Pfam" id="PF20833">
    <property type="entry name" value="RNase_E_G_Thio"/>
    <property type="match status" value="1"/>
</dbReference>
<keyword evidence="4 8" id="KW-0255">Endonuclease</keyword>
<evidence type="ECO:0000256" key="8">
    <source>
        <dbReference type="HAMAP-Rule" id="MF_00970"/>
    </source>
</evidence>
<keyword evidence="5 8" id="KW-0378">Hydrolase</keyword>
<evidence type="ECO:0000313" key="12">
    <source>
        <dbReference type="EMBL" id="SEN28844.1"/>
    </source>
</evidence>
<dbReference type="NCBIfam" id="TIGR00757">
    <property type="entry name" value="RNaseEG"/>
    <property type="match status" value="1"/>
</dbReference>
<feature type="binding site" evidence="8">
    <location>
        <position position="549"/>
    </location>
    <ligand>
        <name>Zn(2+)</name>
        <dbReference type="ChEBI" id="CHEBI:29105"/>
        <note>ligand shared between dimeric partners</note>
    </ligand>
</feature>
<gene>
    <name evidence="8" type="primary">rne</name>
    <name evidence="12" type="ORF">SAMN04488103_104109</name>
</gene>
<comment type="cofactor">
    <cofactor evidence="8">
        <name>Mg(2+)</name>
        <dbReference type="ChEBI" id="CHEBI:18420"/>
    </cofactor>
    <text evidence="8">Binds 1 Mg(2+) ion per subunit.</text>
</comment>
<dbReference type="Gene3D" id="3.40.1260.20">
    <property type="entry name" value="Ribonuclease E, catalytic domain"/>
    <property type="match status" value="1"/>
</dbReference>
<sequence>MAQWNTMAKKMLIDATHPEETRVVVVDGNKVEEFDFETVNKRQLQGNIYLAKVTRVEPSLQAAFVDYGGNRHGFLAFAEIHPDYYQIPVADRKALLDEERALARAEEDEENNRSRSRGPRNGNGGNGNGGNGSGHKPRAEAVVASDAVVTAEASVSDAIAGMDVVDLGEETGADALFVARNEDRAQVASERTGEAHYEALDHAAEVDDEIESIAEEDVAEEIRAPRKPRARRYKIQEVIKVRQIMLVQVVKEERGNKGAALTTYLSLAGRYCVLMPNTARGGGISRKITNAPDRKKLKEIAGEMEVPEGAGLIIRTAGAKRTKAEIRRDYEYLMRLWEEIRELTLKSIAPAPIYEEGDLIKRTIRDLYNREIDEILVEGEAGYRTAKDFMRMIMPNHARVVQRYAADIPLFARYQVESYLSGMFNPVVQLKSGGYIVIGITEALVAIDVNSGRATKEGSIEETALKTNLEAAEEVARQLRLRDLAGLIVIDFIDMEERRNNAAVEKRLKDKLKTDRARIQVGRISGFGLMEMSRQRLRPGMLESTTQPCAHCHGTGLIRSDDSLALTILRALEEEGTRKRSKEVLLKAPVAVINYLVNHKREHIALIEARYGMAVRLEADPHLVSPDYAIEKFKTATRVVPEISAVISGHASLMGAPVDEDENDPELPLDEEDEDEAEVVAATPAGAPGQGGAKKKRRRSRSRRGGSKNKDGSPVDGADEDEEDDGDDLDEAEEAGGEETDVAEAPMVTESPVGDAATVAPEAVPLVGELAEAVIAAEAPVEAPAAKAPSKSTLSRSASPKAEGEKAVGEKAGSSKTAATKAGTAKTAATKTGTAKTGATKSSTAKPKTATQKSETVTAEGDKPKTSRSSSSRSKSAKAKAEAEAEVAPLTVEAMLAEPVAVSVEPPVEAVVETPVADFVETVAEAPVAAEPVLQADPGEWPVAETVQPDPAEAEAPASDAGEPQTKRKGWWSVNR</sequence>
<dbReference type="GO" id="GO:0006402">
    <property type="term" value="P:mRNA catabolic process"/>
    <property type="evidence" value="ECO:0007669"/>
    <property type="project" value="UniProtKB-UniRule"/>
</dbReference>
<evidence type="ECO:0000256" key="1">
    <source>
        <dbReference type="ARBA" id="ARBA00022490"/>
    </source>
</evidence>
<feature type="domain" description="RNase E/G thioredoxin-like" evidence="11">
    <location>
        <begin position="548"/>
        <end position="632"/>
    </location>
</feature>
<evidence type="ECO:0000256" key="3">
    <source>
        <dbReference type="ARBA" id="ARBA00022723"/>
    </source>
</evidence>
<dbReference type="InterPro" id="IPR028878">
    <property type="entry name" value="RNase_E"/>
</dbReference>
<feature type="domain" description="RNA-binding protein AU-1/Ribonuclease E/G" evidence="10">
    <location>
        <begin position="266"/>
        <end position="536"/>
    </location>
</feature>